<dbReference type="EMBL" id="LANT01000008">
    <property type="protein sequence ID" value="KJV63049.1"/>
    <property type="molecule type" value="Genomic_DNA"/>
</dbReference>
<dbReference type="Proteomes" id="UP000033754">
    <property type="component" value="Unassembled WGS sequence"/>
</dbReference>
<gene>
    <name evidence="1" type="ORF">EPHNCH_1029</name>
</gene>
<organism evidence="1 2">
    <name type="scientific">Anaplasma phagocytophilum str. NCH-1</name>
    <dbReference type="NCBI Taxonomy" id="1359161"/>
    <lineage>
        <taxon>Bacteria</taxon>
        <taxon>Pseudomonadati</taxon>
        <taxon>Pseudomonadota</taxon>
        <taxon>Alphaproteobacteria</taxon>
        <taxon>Rickettsiales</taxon>
        <taxon>Anaplasmataceae</taxon>
        <taxon>Anaplasma</taxon>
        <taxon>phagocytophilum group</taxon>
    </lineage>
</organism>
<dbReference type="AlphaFoldDB" id="A0A0F3N808"/>
<comment type="caution">
    <text evidence="1">The sequence shown here is derived from an EMBL/GenBank/DDBJ whole genome shotgun (WGS) entry which is preliminary data.</text>
</comment>
<proteinExistence type="predicted"/>
<name>A0A0F3N808_ANAPH</name>
<reference evidence="1 2" key="1">
    <citation type="submission" date="2015-01" db="EMBL/GenBank/DDBJ databases">
        <title>Genome Sequencing of Rickettsiales.</title>
        <authorList>
            <person name="Daugherty S.C."/>
            <person name="Su Q."/>
            <person name="Abolude K."/>
            <person name="Beier-Sexton M."/>
            <person name="Carlyon J.A."/>
            <person name="Carter R."/>
            <person name="Day N.P."/>
            <person name="Dumler S.J."/>
            <person name="Dyachenko V."/>
            <person name="Godinez A."/>
            <person name="Kurtti T.J."/>
            <person name="Lichay M."/>
            <person name="Mullins K.E."/>
            <person name="Ott S."/>
            <person name="Pappas-Brown V."/>
            <person name="Paris D.H."/>
            <person name="Patel P."/>
            <person name="Richards A.L."/>
            <person name="Sadzewicz L."/>
            <person name="Sears K."/>
            <person name="Seidman D."/>
            <person name="Sengamalay N."/>
            <person name="Stenos J."/>
            <person name="Tallon L.J."/>
            <person name="Vincent G."/>
            <person name="Fraser C.M."/>
            <person name="Munderloh U."/>
            <person name="Dunning-Hotopp J.C."/>
        </authorList>
    </citation>
    <scope>NUCLEOTIDE SEQUENCE [LARGE SCALE GENOMIC DNA]</scope>
    <source>
        <strain evidence="1 2">NCH-1</strain>
    </source>
</reference>
<accession>A0A0F3N808</accession>
<evidence type="ECO:0000313" key="1">
    <source>
        <dbReference type="EMBL" id="KJV63049.1"/>
    </source>
</evidence>
<dbReference type="PATRIC" id="fig|1359161.3.peg.1152"/>
<dbReference type="RefSeq" id="WP_045893627.1">
    <property type="nucleotide sequence ID" value="NZ_LANT01000008.1"/>
</dbReference>
<sequence length="198" mass="21630">MAKALTRCPEFLDNLQEHIRDRELGDSLAIGFDISQSSEESINEAYRRAQACVPYAIVRALCELYNTTGVNLACSIDQTTGEVLYKRQQEMLLEEADMCLAESVSVVTGMAGYYTTTYPELMAETAEIHMRAPGYSLCRVYISDAPESGQGTVNCECIDISASGAVDDRGAVSEAATALELETMPENSITEENIKRAS</sequence>
<evidence type="ECO:0000313" key="2">
    <source>
        <dbReference type="Proteomes" id="UP000033754"/>
    </source>
</evidence>
<protein>
    <submittedName>
        <fullName evidence="1">Uncharacterized protein</fullName>
    </submittedName>
</protein>